<keyword evidence="1" id="KW-1133">Transmembrane helix</keyword>
<dbReference type="RefSeq" id="WP_114767982.1">
    <property type="nucleotide sequence ID" value="NZ_QQBB01000001.1"/>
</dbReference>
<feature type="transmembrane region" description="Helical" evidence="1">
    <location>
        <begin position="45"/>
        <end position="68"/>
    </location>
</feature>
<dbReference type="Pfam" id="PF14023">
    <property type="entry name" value="Bestrophin-like"/>
    <property type="match status" value="1"/>
</dbReference>
<evidence type="ECO:0000313" key="2">
    <source>
        <dbReference type="EMBL" id="RDI61802.1"/>
    </source>
</evidence>
<dbReference type="EMBL" id="QQBB01000001">
    <property type="protein sequence ID" value="RDI61802.1"/>
    <property type="molecule type" value="Genomic_DNA"/>
</dbReference>
<sequence length="263" mass="28330">MIFDIWVDLPVWGIFGSLALLFATTALLIHRLCFSELTRARSSGFVGVVAPFFGSVAVLFSLLTGFLANEVWDRNRQAGRAILAERDGLLAIHAISLATVSDMKEIRAAAQGYAKALIEDEWPRMTEQESSPKAGQELMGLLTRVSNPQVGIDAGQAAQSALLDSVLKLRSTRYDRLALSGDRSDRTKWAAVVILGLITQIAIAIVHLEKPKAQAAALTIFSAAAVITLGLIAIRERPFDGPLRFSPDPVREALQVMAGAPGP</sequence>
<keyword evidence="3" id="KW-1185">Reference proteome</keyword>
<keyword evidence="1" id="KW-0472">Membrane</keyword>
<reference evidence="2 3" key="1">
    <citation type="submission" date="2018-07" db="EMBL/GenBank/DDBJ databases">
        <title>Genomic Encyclopedia of Type Strains, Phase IV (KMG-IV): sequencing the most valuable type-strain genomes for metagenomic binning, comparative biology and taxonomic classification.</title>
        <authorList>
            <person name="Goeker M."/>
        </authorList>
    </citation>
    <scope>NUCLEOTIDE SEQUENCE [LARGE SCALE GENOMIC DNA]</scope>
    <source>
        <strain evidence="2 3">DSM 14364</strain>
    </source>
</reference>
<feature type="transmembrane region" description="Helical" evidence="1">
    <location>
        <begin position="189"/>
        <end position="208"/>
    </location>
</feature>
<keyword evidence="1" id="KW-0812">Transmembrane</keyword>
<protein>
    <submittedName>
        <fullName evidence="2">Uncharacterized protein DUF4239</fullName>
    </submittedName>
</protein>
<proteinExistence type="predicted"/>
<comment type="caution">
    <text evidence="2">The sequence shown here is derived from an EMBL/GenBank/DDBJ whole genome shotgun (WGS) entry which is preliminary data.</text>
</comment>
<accession>A0A370HTE9</accession>
<feature type="transmembrane region" description="Helical" evidence="1">
    <location>
        <begin position="12"/>
        <end position="33"/>
    </location>
</feature>
<dbReference type="Proteomes" id="UP000254925">
    <property type="component" value="Unassembled WGS sequence"/>
</dbReference>
<feature type="transmembrane region" description="Helical" evidence="1">
    <location>
        <begin position="215"/>
        <end position="234"/>
    </location>
</feature>
<name>A0A370HTE9_9HYPH</name>
<dbReference type="OrthoDB" id="797232at2"/>
<evidence type="ECO:0000313" key="3">
    <source>
        <dbReference type="Proteomes" id="UP000254925"/>
    </source>
</evidence>
<gene>
    <name evidence="2" type="ORF">DES45_10158</name>
</gene>
<dbReference type="InterPro" id="IPR025333">
    <property type="entry name" value="DUF4239"/>
</dbReference>
<dbReference type="AlphaFoldDB" id="A0A370HTE9"/>
<organism evidence="2 3">
    <name type="scientific">Microvirga subterranea</name>
    <dbReference type="NCBI Taxonomy" id="186651"/>
    <lineage>
        <taxon>Bacteria</taxon>
        <taxon>Pseudomonadati</taxon>
        <taxon>Pseudomonadota</taxon>
        <taxon>Alphaproteobacteria</taxon>
        <taxon>Hyphomicrobiales</taxon>
        <taxon>Methylobacteriaceae</taxon>
        <taxon>Microvirga</taxon>
    </lineage>
</organism>
<evidence type="ECO:0000256" key="1">
    <source>
        <dbReference type="SAM" id="Phobius"/>
    </source>
</evidence>